<accession>A0A9W6PB34</accession>
<comment type="caution">
    <text evidence="1">The sequence shown here is derived from an EMBL/GenBank/DDBJ whole genome shotgun (WGS) entry which is preliminary data.</text>
</comment>
<dbReference type="Proteomes" id="UP001165092">
    <property type="component" value="Unassembled WGS sequence"/>
</dbReference>
<dbReference type="RefSeq" id="WP_285761806.1">
    <property type="nucleotide sequence ID" value="NZ_BSQG01000013.1"/>
</dbReference>
<dbReference type="EMBL" id="BSQG01000013">
    <property type="protein sequence ID" value="GLU50273.1"/>
    <property type="molecule type" value="Genomic_DNA"/>
</dbReference>
<reference evidence="1" key="1">
    <citation type="submission" date="2023-02" db="EMBL/GenBank/DDBJ databases">
        <title>Nocardiopsis ansamitocini NBRC 112285.</title>
        <authorList>
            <person name="Ichikawa N."/>
            <person name="Sato H."/>
            <person name="Tonouchi N."/>
        </authorList>
    </citation>
    <scope>NUCLEOTIDE SEQUENCE</scope>
    <source>
        <strain evidence="1">NBRC 112285</strain>
    </source>
</reference>
<name>A0A9W6PB34_9ACTN</name>
<sequence length="49" mass="5224">MVLFRAGDADCFGVRVLLTLSTHPVPRDAGVGLAVVQVVHRPEHSTTTP</sequence>
<protein>
    <submittedName>
        <fullName evidence="1">Uncharacterized protein</fullName>
    </submittedName>
</protein>
<gene>
    <name evidence="1" type="ORF">Nans01_46240</name>
</gene>
<dbReference type="AlphaFoldDB" id="A0A9W6PB34"/>
<organism evidence="1 2">
    <name type="scientific">Nocardiopsis ansamitocini</name>
    <dbReference type="NCBI Taxonomy" id="1670832"/>
    <lineage>
        <taxon>Bacteria</taxon>
        <taxon>Bacillati</taxon>
        <taxon>Actinomycetota</taxon>
        <taxon>Actinomycetes</taxon>
        <taxon>Streptosporangiales</taxon>
        <taxon>Nocardiopsidaceae</taxon>
        <taxon>Nocardiopsis</taxon>
    </lineage>
</organism>
<keyword evidence="2" id="KW-1185">Reference proteome</keyword>
<proteinExistence type="predicted"/>
<evidence type="ECO:0000313" key="2">
    <source>
        <dbReference type="Proteomes" id="UP001165092"/>
    </source>
</evidence>
<evidence type="ECO:0000313" key="1">
    <source>
        <dbReference type="EMBL" id="GLU50273.1"/>
    </source>
</evidence>